<evidence type="ECO:0000256" key="1">
    <source>
        <dbReference type="ARBA" id="ARBA00004141"/>
    </source>
</evidence>
<accession>A0A1X2IRA6</accession>
<evidence type="ECO:0000256" key="3">
    <source>
        <dbReference type="ARBA" id="ARBA00022989"/>
    </source>
</evidence>
<dbReference type="EMBL" id="MCGE01000005">
    <property type="protein sequence ID" value="ORZ21072.1"/>
    <property type="molecule type" value="Genomic_DNA"/>
</dbReference>
<keyword evidence="3 5" id="KW-1133">Transmembrane helix</keyword>
<feature type="compositionally biased region" description="Basic and acidic residues" evidence="6">
    <location>
        <begin position="150"/>
        <end position="162"/>
    </location>
</feature>
<evidence type="ECO:0000313" key="9">
    <source>
        <dbReference type="Proteomes" id="UP000193560"/>
    </source>
</evidence>
<keyword evidence="5" id="KW-0653">Protein transport</keyword>
<feature type="domain" description="BAP29/BAP31 transmembrane" evidence="7">
    <location>
        <begin position="1"/>
        <end position="141"/>
    </location>
</feature>
<feature type="transmembrane region" description="Helical" evidence="5">
    <location>
        <begin position="6"/>
        <end position="28"/>
    </location>
</feature>
<evidence type="ECO:0000259" key="7">
    <source>
        <dbReference type="Pfam" id="PF05529"/>
    </source>
</evidence>
<keyword evidence="5" id="KW-0931">ER-Golgi transport</keyword>
<comment type="subcellular location">
    <subcellularLocation>
        <location evidence="5">Endoplasmic reticulum membrane</location>
        <topology evidence="5">Multi-pass membrane protein</topology>
    </subcellularLocation>
    <subcellularLocation>
        <location evidence="1">Membrane</location>
        <topology evidence="1">Multi-pass membrane protein</topology>
    </subcellularLocation>
</comment>
<protein>
    <recommendedName>
        <fullName evidence="5">Endoplasmic reticulum transmembrane protein</fullName>
    </recommendedName>
</protein>
<comment type="similarity">
    <text evidence="5">Belongs to the BCAP29/BCAP31 family.</text>
</comment>
<reference evidence="8 9" key="1">
    <citation type="submission" date="2016-07" db="EMBL/GenBank/DDBJ databases">
        <title>Pervasive Adenine N6-methylation of Active Genes in Fungi.</title>
        <authorList>
            <consortium name="DOE Joint Genome Institute"/>
            <person name="Mondo S.J."/>
            <person name="Dannebaum R.O."/>
            <person name="Kuo R.C."/>
            <person name="Labutti K."/>
            <person name="Haridas S."/>
            <person name="Kuo A."/>
            <person name="Salamov A."/>
            <person name="Ahrendt S.R."/>
            <person name="Lipzen A."/>
            <person name="Sullivan W."/>
            <person name="Andreopoulos W.B."/>
            <person name="Clum A."/>
            <person name="Lindquist E."/>
            <person name="Daum C."/>
            <person name="Ramamoorthy G.K."/>
            <person name="Gryganskyi A."/>
            <person name="Culley D."/>
            <person name="Magnuson J.K."/>
            <person name="James T.Y."/>
            <person name="O'Malley M.A."/>
            <person name="Stajich J.E."/>
            <person name="Spatafora J.W."/>
            <person name="Visel A."/>
            <person name="Grigoriev I.V."/>
        </authorList>
    </citation>
    <scope>NUCLEOTIDE SEQUENCE [LARGE SCALE GENOMIC DNA]</scope>
    <source>
        <strain evidence="8 9">NRRL 1336</strain>
    </source>
</reference>
<evidence type="ECO:0000313" key="8">
    <source>
        <dbReference type="EMBL" id="ORZ21072.1"/>
    </source>
</evidence>
<dbReference type="InterPro" id="IPR040463">
    <property type="entry name" value="BAP29/BAP31_N"/>
</dbReference>
<organism evidence="8 9">
    <name type="scientific">Absidia repens</name>
    <dbReference type="NCBI Taxonomy" id="90262"/>
    <lineage>
        <taxon>Eukaryota</taxon>
        <taxon>Fungi</taxon>
        <taxon>Fungi incertae sedis</taxon>
        <taxon>Mucoromycota</taxon>
        <taxon>Mucoromycotina</taxon>
        <taxon>Mucoromycetes</taxon>
        <taxon>Mucorales</taxon>
        <taxon>Cunninghamellaceae</taxon>
        <taxon>Absidia</taxon>
    </lineage>
</organism>
<feature type="compositionally biased region" description="Basic residues" evidence="6">
    <location>
        <begin position="163"/>
        <end position="174"/>
    </location>
</feature>
<comment type="caution">
    <text evidence="8">The sequence shown here is derived from an EMBL/GenBank/DDBJ whole genome shotgun (WGS) entry which is preliminary data.</text>
</comment>
<dbReference type="GO" id="GO:0070973">
    <property type="term" value="P:protein localization to endoplasmic reticulum exit site"/>
    <property type="evidence" value="ECO:0007669"/>
    <property type="project" value="UniProtKB-UniRule"/>
</dbReference>
<keyword evidence="5" id="KW-0256">Endoplasmic reticulum</keyword>
<dbReference type="GO" id="GO:0005789">
    <property type="term" value="C:endoplasmic reticulum membrane"/>
    <property type="evidence" value="ECO:0007669"/>
    <property type="project" value="UniProtKB-SubCell"/>
</dbReference>
<dbReference type="PANTHER" id="PTHR12701:SF20">
    <property type="entry name" value="ENDOPLASMIC RETICULUM TRANSMEMBRANE PROTEIN"/>
    <property type="match status" value="1"/>
</dbReference>
<feature type="region of interest" description="Disordered" evidence="6">
    <location>
        <begin position="150"/>
        <end position="174"/>
    </location>
</feature>
<dbReference type="Proteomes" id="UP000193560">
    <property type="component" value="Unassembled WGS sequence"/>
</dbReference>
<evidence type="ECO:0000256" key="2">
    <source>
        <dbReference type="ARBA" id="ARBA00022692"/>
    </source>
</evidence>
<dbReference type="GO" id="GO:0006886">
    <property type="term" value="P:intracellular protein transport"/>
    <property type="evidence" value="ECO:0007669"/>
    <property type="project" value="UniProtKB-UniRule"/>
</dbReference>
<gene>
    <name evidence="8" type="ORF">BCR42DRAFT_406765</name>
</gene>
<proteinExistence type="inferred from homology"/>
<evidence type="ECO:0000256" key="6">
    <source>
        <dbReference type="SAM" id="MobiDB-lite"/>
    </source>
</evidence>
<comment type="caution">
    <text evidence="5">Lacks conserved residue(s) required for the propagation of feature annotation.</text>
</comment>
<dbReference type="PANTHER" id="PTHR12701">
    <property type="entry name" value="BCR-ASSOCIATED PROTEIN, BAP"/>
    <property type="match status" value="1"/>
</dbReference>
<dbReference type="AlphaFoldDB" id="A0A1X2IRA6"/>
<name>A0A1X2IRA6_9FUNG</name>
<dbReference type="OrthoDB" id="435607at2759"/>
<dbReference type="Pfam" id="PF05529">
    <property type="entry name" value="Bap31"/>
    <property type="match status" value="1"/>
</dbReference>
<dbReference type="InterPro" id="IPR008417">
    <property type="entry name" value="BAP29/BAP31"/>
</dbReference>
<keyword evidence="5" id="KW-0813">Transport</keyword>
<evidence type="ECO:0000256" key="4">
    <source>
        <dbReference type="ARBA" id="ARBA00023136"/>
    </source>
</evidence>
<keyword evidence="4 5" id="KW-0472">Membrane</keyword>
<sequence>MTLYYSLIFVILVIEILLFFVLMLPLPIKWQKILIHWWSTSPTVSRIKYFTKISCVFIFILLLDSIARIDIGKEAKNIMNTDEEESNVSAPPSHDMEATMFARKFYAQRNIYLCGSTLFLDLILRRIFFLLKEKIVLTDKIFELQQSLANDDHPTKTSDKKKQPINKKKKKVND</sequence>
<keyword evidence="2 5" id="KW-0812">Transmembrane</keyword>
<keyword evidence="8" id="KW-0675">Receptor</keyword>
<comment type="function">
    <text evidence="5">May play a role in anterograde transport of membrane proteins from the endoplasmic reticulum to the Golgi.</text>
</comment>
<feature type="transmembrane region" description="Helical" evidence="5">
    <location>
        <begin position="49"/>
        <end position="69"/>
    </location>
</feature>
<keyword evidence="9" id="KW-1185">Reference proteome</keyword>
<evidence type="ECO:0000256" key="5">
    <source>
        <dbReference type="RuleBase" id="RU367026"/>
    </source>
</evidence>
<dbReference type="GO" id="GO:0006888">
    <property type="term" value="P:endoplasmic reticulum to Golgi vesicle-mediated transport"/>
    <property type="evidence" value="ECO:0007669"/>
    <property type="project" value="UniProtKB-UniRule"/>
</dbReference>
<dbReference type="STRING" id="90262.A0A1X2IRA6"/>